<evidence type="ECO:0000313" key="3">
    <source>
        <dbReference type="Proteomes" id="UP001186944"/>
    </source>
</evidence>
<dbReference type="SUPFAM" id="SSF49842">
    <property type="entry name" value="TNF-like"/>
    <property type="match status" value="1"/>
</dbReference>
<dbReference type="Pfam" id="PF00386">
    <property type="entry name" value="C1q"/>
    <property type="match status" value="1"/>
</dbReference>
<dbReference type="Proteomes" id="UP001186944">
    <property type="component" value="Unassembled WGS sequence"/>
</dbReference>
<gene>
    <name evidence="2" type="ORF">FSP39_003066</name>
</gene>
<evidence type="ECO:0000259" key="1">
    <source>
        <dbReference type="PROSITE" id="PS50871"/>
    </source>
</evidence>
<dbReference type="InterPro" id="IPR001073">
    <property type="entry name" value="C1q_dom"/>
</dbReference>
<reference evidence="2" key="1">
    <citation type="submission" date="2019-08" db="EMBL/GenBank/DDBJ databases">
        <title>The improved chromosome-level genome for the pearl oyster Pinctada fucata martensii using PacBio sequencing and Hi-C.</title>
        <authorList>
            <person name="Zheng Z."/>
        </authorList>
    </citation>
    <scope>NUCLEOTIDE SEQUENCE</scope>
    <source>
        <strain evidence="2">ZZ-2019</strain>
        <tissue evidence="2">Adductor muscle</tissue>
    </source>
</reference>
<organism evidence="2 3">
    <name type="scientific">Pinctada imbricata</name>
    <name type="common">Atlantic pearl-oyster</name>
    <name type="synonym">Pinctada martensii</name>
    <dbReference type="NCBI Taxonomy" id="66713"/>
    <lineage>
        <taxon>Eukaryota</taxon>
        <taxon>Metazoa</taxon>
        <taxon>Spiralia</taxon>
        <taxon>Lophotrochozoa</taxon>
        <taxon>Mollusca</taxon>
        <taxon>Bivalvia</taxon>
        <taxon>Autobranchia</taxon>
        <taxon>Pteriomorphia</taxon>
        <taxon>Pterioida</taxon>
        <taxon>Pterioidea</taxon>
        <taxon>Pteriidae</taxon>
        <taxon>Pinctada</taxon>
    </lineage>
</organism>
<name>A0AA88YGL2_PINIB</name>
<protein>
    <recommendedName>
        <fullName evidence="1">C1q domain-containing protein</fullName>
    </recommendedName>
</protein>
<dbReference type="EMBL" id="VSWD01000004">
    <property type="protein sequence ID" value="KAK3104477.1"/>
    <property type="molecule type" value="Genomic_DNA"/>
</dbReference>
<keyword evidence="3" id="KW-1185">Reference proteome</keyword>
<feature type="domain" description="C1q" evidence="1">
    <location>
        <begin position="1"/>
        <end position="73"/>
    </location>
</feature>
<dbReference type="InterPro" id="IPR008983">
    <property type="entry name" value="Tumour_necrosis_fac-like_dom"/>
</dbReference>
<dbReference type="PROSITE" id="PS50871">
    <property type="entry name" value="C1Q"/>
    <property type="match status" value="1"/>
</dbReference>
<proteinExistence type="predicted"/>
<dbReference type="PRINTS" id="PR00007">
    <property type="entry name" value="COMPLEMNTC1Q"/>
</dbReference>
<dbReference type="Gene3D" id="2.60.120.40">
    <property type="match status" value="1"/>
</dbReference>
<comment type="caution">
    <text evidence="2">The sequence shown here is derived from an EMBL/GenBank/DDBJ whole genome shotgun (WGS) entry which is preliminary data.</text>
</comment>
<dbReference type="AlphaFoldDB" id="A0AA88YGL2"/>
<evidence type="ECO:0000313" key="2">
    <source>
        <dbReference type="EMBL" id="KAK3104477.1"/>
    </source>
</evidence>
<accession>A0AA88YGL2</accession>
<sequence>MSNSDSQRCYAYIYHNGNRLLLSQSIEENGGYYEAASNTILLTLTVGDRVWIQTGASTFCYGYPNTAFSGWKL</sequence>